<dbReference type="Pfam" id="PF01522">
    <property type="entry name" value="Polysacc_deac_1"/>
    <property type="match status" value="1"/>
</dbReference>
<dbReference type="eggNOG" id="COG0726">
    <property type="taxonomic scope" value="Bacteria"/>
</dbReference>
<feature type="transmembrane region" description="Helical" evidence="1">
    <location>
        <begin position="6"/>
        <end position="28"/>
    </location>
</feature>
<dbReference type="RefSeq" id="WP_004433681.1">
    <property type="nucleotide sequence ID" value="NZ_ADWW01000002.1"/>
</dbReference>
<dbReference type="Proteomes" id="UP000027602">
    <property type="component" value="Chromosome"/>
</dbReference>
<dbReference type="InterPro" id="IPR011330">
    <property type="entry name" value="Glyco_hydro/deAcase_b/a-brl"/>
</dbReference>
<dbReference type="KEGG" id="bmet:BMMGA3_04795"/>
<dbReference type="SUPFAM" id="SSF88713">
    <property type="entry name" value="Glycoside hydrolase/deacetylase"/>
    <property type="match status" value="1"/>
</dbReference>
<sequence length="81" mass="9204">MINNKFFKWLILIIGCSVVLLFICILPVTANNNKGRSFYEEPGKAIWEVPTKEKVIALTFYDGPSSKYTPQILDVLKQPSL</sequence>
<organism evidence="3 4">
    <name type="scientific">Bacillus methanolicus (strain MGA3 / ATCC 53907)</name>
    <dbReference type="NCBI Taxonomy" id="796606"/>
    <lineage>
        <taxon>Bacteria</taxon>
        <taxon>Bacillati</taxon>
        <taxon>Bacillota</taxon>
        <taxon>Bacilli</taxon>
        <taxon>Bacillales</taxon>
        <taxon>Bacillaceae</taxon>
        <taxon>Bacillus</taxon>
    </lineage>
</organism>
<evidence type="ECO:0000313" key="4">
    <source>
        <dbReference type="Proteomes" id="UP000027602"/>
    </source>
</evidence>
<keyword evidence="1" id="KW-0472">Membrane</keyword>
<reference evidence="3 4" key="1">
    <citation type="journal article" date="2015" name="BMC Genomics">
        <title>Transcriptome analysis of thermophilic methylotrophic Bacillus methanolicus MGA3 using RNA-sequencing provides detailed insights into its previously uncharted transcriptional landscape.</title>
        <authorList>
            <person name="Irla M."/>
            <person name="Neshat A."/>
            <person name="Brautaset T."/>
            <person name="Ruckert C."/>
            <person name="Kalinowski J."/>
            <person name="Wendisch V.F."/>
        </authorList>
    </citation>
    <scope>NUCLEOTIDE SEQUENCE [LARGE SCALE GENOMIC DNA]</scope>
    <source>
        <strain evidence="4">MGA3 / ATCC 53907</strain>
    </source>
</reference>
<feature type="domain" description="NodB homology" evidence="2">
    <location>
        <begin position="54"/>
        <end position="81"/>
    </location>
</feature>
<dbReference type="EMBL" id="CP007739">
    <property type="protein sequence ID" value="AIE59391.1"/>
    <property type="molecule type" value="Genomic_DNA"/>
</dbReference>
<keyword evidence="4" id="KW-1185">Reference proteome</keyword>
<dbReference type="InterPro" id="IPR002509">
    <property type="entry name" value="NODB_dom"/>
</dbReference>
<keyword evidence="1" id="KW-0812">Transmembrane</keyword>
<keyword evidence="1" id="KW-1133">Transmembrane helix</keyword>
<dbReference type="STRING" id="796606.BMMGA3_04795"/>
<dbReference type="Gene3D" id="3.20.20.370">
    <property type="entry name" value="Glycoside hydrolase/deacetylase"/>
    <property type="match status" value="1"/>
</dbReference>
<dbReference type="AlphaFoldDB" id="I3E7V2"/>
<evidence type="ECO:0000256" key="1">
    <source>
        <dbReference type="SAM" id="Phobius"/>
    </source>
</evidence>
<gene>
    <name evidence="3" type="ORF">BMMGA3_04795</name>
</gene>
<accession>I3E7V2</accession>
<protein>
    <recommendedName>
        <fullName evidence="2">NodB homology domain-containing protein</fullName>
    </recommendedName>
</protein>
<evidence type="ECO:0000259" key="2">
    <source>
        <dbReference type="PROSITE" id="PS51677"/>
    </source>
</evidence>
<proteinExistence type="predicted"/>
<name>I3E7V2_BACMM</name>
<dbReference type="GO" id="GO:0005975">
    <property type="term" value="P:carbohydrate metabolic process"/>
    <property type="evidence" value="ECO:0007669"/>
    <property type="project" value="InterPro"/>
</dbReference>
<dbReference type="PROSITE" id="PS51677">
    <property type="entry name" value="NODB"/>
    <property type="match status" value="1"/>
</dbReference>
<dbReference type="GO" id="GO:0016810">
    <property type="term" value="F:hydrolase activity, acting on carbon-nitrogen (but not peptide) bonds"/>
    <property type="evidence" value="ECO:0007669"/>
    <property type="project" value="InterPro"/>
</dbReference>
<dbReference type="HOGENOM" id="CLU_2566739_0_0_9"/>
<evidence type="ECO:0000313" key="3">
    <source>
        <dbReference type="EMBL" id="AIE59391.1"/>
    </source>
</evidence>